<name>A0A9D6V2I8_9BACT</name>
<dbReference type="InterPro" id="IPR048574">
    <property type="entry name" value="RUBY_RBDX"/>
</dbReference>
<evidence type="ECO:0000313" key="6">
    <source>
        <dbReference type="Proteomes" id="UP000807825"/>
    </source>
</evidence>
<keyword evidence="2" id="KW-0249">Electron transport</keyword>
<sequence length="164" mass="18283">MSKTEENLKEAFAGECQASIRYVAFAEKADAEGYPGAARLFRAAARAEIVHALSHLRVLGEVKATQDNVETAIQGESFEFKEMYPAMVKDAVEDNNIEARHSLEYAMSIEMVHAKLFKKAVEEESTNASSHFYVCPVCGHTVRGKAPKKCPYCGVDEKRFMEIQ</sequence>
<dbReference type="Gene3D" id="2.20.28.10">
    <property type="match status" value="1"/>
</dbReference>
<dbReference type="InterPro" id="IPR003251">
    <property type="entry name" value="Rr_diiron-bd_dom"/>
</dbReference>
<dbReference type="PROSITE" id="PS50905">
    <property type="entry name" value="FERRITIN_LIKE"/>
    <property type="match status" value="1"/>
</dbReference>
<dbReference type="GO" id="GO:0005506">
    <property type="term" value="F:iron ion binding"/>
    <property type="evidence" value="ECO:0007669"/>
    <property type="project" value="InterPro"/>
</dbReference>
<evidence type="ECO:0000256" key="2">
    <source>
        <dbReference type="ARBA" id="ARBA00022982"/>
    </source>
</evidence>
<dbReference type="GO" id="GO:0016491">
    <property type="term" value="F:oxidoreductase activity"/>
    <property type="evidence" value="ECO:0007669"/>
    <property type="project" value="InterPro"/>
</dbReference>
<dbReference type="SUPFAM" id="SSF57802">
    <property type="entry name" value="Rubredoxin-like"/>
    <property type="match status" value="1"/>
</dbReference>
<dbReference type="Gene3D" id="1.20.1260.10">
    <property type="match status" value="1"/>
</dbReference>
<comment type="caution">
    <text evidence="5">The sequence shown here is derived from an EMBL/GenBank/DDBJ whole genome shotgun (WGS) entry which is preliminary data.</text>
</comment>
<dbReference type="PANTHER" id="PTHR33746">
    <property type="entry name" value="RUBRERYTHRIN"/>
    <property type="match status" value="1"/>
</dbReference>
<dbReference type="InterPro" id="IPR009078">
    <property type="entry name" value="Ferritin-like_SF"/>
</dbReference>
<evidence type="ECO:0000313" key="5">
    <source>
        <dbReference type="EMBL" id="MBI5250309.1"/>
    </source>
</evidence>
<evidence type="ECO:0000256" key="1">
    <source>
        <dbReference type="ARBA" id="ARBA00022448"/>
    </source>
</evidence>
<dbReference type="Pfam" id="PF21349">
    <property type="entry name" value="RUBY_RBDX"/>
    <property type="match status" value="1"/>
</dbReference>
<gene>
    <name evidence="5" type="ORF">HY912_12515</name>
</gene>
<dbReference type="PROSITE" id="PS50903">
    <property type="entry name" value="RUBREDOXIN_LIKE"/>
    <property type="match status" value="1"/>
</dbReference>
<dbReference type="InterPro" id="IPR024934">
    <property type="entry name" value="Rubredoxin-like_dom"/>
</dbReference>
<organism evidence="5 6">
    <name type="scientific">Desulfomonile tiedjei</name>
    <dbReference type="NCBI Taxonomy" id="2358"/>
    <lineage>
        <taxon>Bacteria</taxon>
        <taxon>Pseudomonadati</taxon>
        <taxon>Thermodesulfobacteriota</taxon>
        <taxon>Desulfomonilia</taxon>
        <taxon>Desulfomonilales</taxon>
        <taxon>Desulfomonilaceae</taxon>
        <taxon>Desulfomonile</taxon>
    </lineage>
</organism>
<evidence type="ECO:0000259" key="4">
    <source>
        <dbReference type="PROSITE" id="PS50905"/>
    </source>
</evidence>
<dbReference type="SUPFAM" id="SSF47240">
    <property type="entry name" value="Ferritin-like"/>
    <property type="match status" value="1"/>
</dbReference>
<keyword evidence="1" id="KW-0813">Transport</keyword>
<protein>
    <submittedName>
        <fullName evidence="5">Rubrerythrin family protein</fullName>
    </submittedName>
</protein>
<evidence type="ECO:0000259" key="3">
    <source>
        <dbReference type="PROSITE" id="PS50903"/>
    </source>
</evidence>
<dbReference type="InterPro" id="IPR009040">
    <property type="entry name" value="Ferritin-like_diiron"/>
</dbReference>
<accession>A0A9D6V2I8</accession>
<dbReference type="Pfam" id="PF02915">
    <property type="entry name" value="Rubrerythrin"/>
    <property type="match status" value="1"/>
</dbReference>
<dbReference type="CDD" id="cd01041">
    <property type="entry name" value="Rubrerythrin"/>
    <property type="match status" value="1"/>
</dbReference>
<dbReference type="InterPro" id="IPR012347">
    <property type="entry name" value="Ferritin-like"/>
</dbReference>
<reference evidence="5" key="1">
    <citation type="submission" date="2020-07" db="EMBL/GenBank/DDBJ databases">
        <title>Huge and variable diversity of episymbiotic CPR bacteria and DPANN archaea in groundwater ecosystems.</title>
        <authorList>
            <person name="He C.Y."/>
            <person name="Keren R."/>
            <person name="Whittaker M."/>
            <person name="Farag I.F."/>
            <person name="Doudna J."/>
            <person name="Cate J.H.D."/>
            <person name="Banfield J.F."/>
        </authorList>
    </citation>
    <scope>NUCLEOTIDE SEQUENCE</scope>
    <source>
        <strain evidence="5">NC_groundwater_1664_Pr3_B-0.1um_52_9</strain>
    </source>
</reference>
<feature type="domain" description="Ferritin-like diiron" evidence="4">
    <location>
        <begin position="1"/>
        <end position="128"/>
    </location>
</feature>
<dbReference type="InterPro" id="IPR052753">
    <property type="entry name" value="Rbr2/Nigerythrin"/>
</dbReference>
<feature type="domain" description="Rubredoxin-like" evidence="3">
    <location>
        <begin position="130"/>
        <end position="163"/>
    </location>
</feature>
<dbReference type="AlphaFoldDB" id="A0A9D6V2I8"/>
<dbReference type="Proteomes" id="UP000807825">
    <property type="component" value="Unassembled WGS sequence"/>
</dbReference>
<dbReference type="PANTHER" id="PTHR33746:SF4">
    <property type="entry name" value="RUBRERYTHRIN"/>
    <property type="match status" value="1"/>
</dbReference>
<proteinExistence type="predicted"/>
<dbReference type="EMBL" id="JACRDE010000330">
    <property type="protein sequence ID" value="MBI5250309.1"/>
    <property type="molecule type" value="Genomic_DNA"/>
</dbReference>